<accession>U4KV25</accession>
<evidence type="ECO:0000256" key="1">
    <source>
        <dbReference type="SAM" id="MobiDB-lite"/>
    </source>
</evidence>
<feature type="compositionally biased region" description="Pro residues" evidence="1">
    <location>
        <begin position="93"/>
        <end position="102"/>
    </location>
</feature>
<reference evidence="2 3" key="1">
    <citation type="journal article" date="2013" name="PLoS Genet.">
        <title>The genome and development-dependent transcriptomes of Pyronema confluens: a window into fungal evolution.</title>
        <authorList>
            <person name="Traeger S."/>
            <person name="Altegoer F."/>
            <person name="Freitag M."/>
            <person name="Gabaldon T."/>
            <person name="Kempken F."/>
            <person name="Kumar A."/>
            <person name="Marcet-Houben M."/>
            <person name="Poggeler S."/>
            <person name="Stajich J.E."/>
            <person name="Nowrousian M."/>
        </authorList>
    </citation>
    <scope>NUCLEOTIDE SEQUENCE [LARGE SCALE GENOMIC DNA]</scope>
    <source>
        <strain evidence="3">CBS 100304</strain>
        <tissue evidence="2">Vegetative mycelium</tissue>
    </source>
</reference>
<dbReference type="AlphaFoldDB" id="U4KV25"/>
<evidence type="ECO:0000313" key="2">
    <source>
        <dbReference type="EMBL" id="CCX04701.1"/>
    </source>
</evidence>
<dbReference type="Proteomes" id="UP000018144">
    <property type="component" value="Unassembled WGS sequence"/>
</dbReference>
<proteinExistence type="predicted"/>
<sequence>MGYPPQQPGRCSSRQQTVYAERSTRAEQYYQYNLGFPPNGIVLDRQIVMVDKGSVRRATEESVANTSKHGQGSRRYEDRSQQSLPANSRTSRPPRPQRPPPNQRVANLYYSVEPVGGYDQYVGEPYSEHIVEQLGEPSARRIQTTNAVEYIRPRSRSHVPPPIDDTSTGTMEFYAGMFDVPIKPLGDLGTSEEVKAISRITGTFITKRLFSCPEDWKSVHQAHVDLLRYWQEGGVKLYRYAIRPLRLLERFETRFLAICKKLEKLKEKELYYDQGSFTGPIAQLLEELAGGIYKCYERACEERALKEVEREEDFVRATVDADRRLCSPHYGQRYIEQ</sequence>
<gene>
    <name evidence="2" type="ORF">PCON_03365</name>
</gene>
<evidence type="ECO:0000313" key="3">
    <source>
        <dbReference type="Proteomes" id="UP000018144"/>
    </source>
</evidence>
<dbReference type="EMBL" id="HF935215">
    <property type="protein sequence ID" value="CCX04701.1"/>
    <property type="molecule type" value="Genomic_DNA"/>
</dbReference>
<protein>
    <submittedName>
        <fullName evidence="2">Uncharacterized protein</fullName>
    </submittedName>
</protein>
<keyword evidence="3" id="KW-1185">Reference proteome</keyword>
<organism evidence="2 3">
    <name type="scientific">Pyronema omphalodes (strain CBS 100304)</name>
    <name type="common">Pyronema confluens</name>
    <dbReference type="NCBI Taxonomy" id="1076935"/>
    <lineage>
        <taxon>Eukaryota</taxon>
        <taxon>Fungi</taxon>
        <taxon>Dikarya</taxon>
        <taxon>Ascomycota</taxon>
        <taxon>Pezizomycotina</taxon>
        <taxon>Pezizomycetes</taxon>
        <taxon>Pezizales</taxon>
        <taxon>Pyronemataceae</taxon>
        <taxon>Pyronema</taxon>
    </lineage>
</organism>
<name>U4KV25_PYROM</name>
<feature type="region of interest" description="Disordered" evidence="1">
    <location>
        <begin position="55"/>
        <end position="105"/>
    </location>
</feature>